<dbReference type="OrthoDB" id="9792792at2"/>
<dbReference type="PANTHER" id="PTHR13799">
    <property type="entry name" value="NGG1 INTERACTING FACTOR 3"/>
    <property type="match status" value="1"/>
</dbReference>
<dbReference type="Gene3D" id="3.40.1390.30">
    <property type="entry name" value="NIF3 (NGG1p interacting factor 3)-like"/>
    <property type="match status" value="2"/>
</dbReference>
<evidence type="ECO:0000256" key="2">
    <source>
        <dbReference type="ARBA" id="ARBA00011643"/>
    </source>
</evidence>
<evidence type="ECO:0000256" key="5">
    <source>
        <dbReference type="PIRSR" id="PIRSR602678-1"/>
    </source>
</evidence>
<dbReference type="EMBL" id="CP022347">
    <property type="protein sequence ID" value="ASQ30186.1"/>
    <property type="molecule type" value="Genomic_DNA"/>
</dbReference>
<feature type="binding site" evidence="5">
    <location>
        <position position="101"/>
    </location>
    <ligand>
        <name>a divalent metal cation</name>
        <dbReference type="ChEBI" id="CHEBI:60240"/>
        <label>1</label>
    </ligand>
</feature>
<dbReference type="Pfam" id="PF01784">
    <property type="entry name" value="DUF34_NIF3"/>
    <property type="match status" value="1"/>
</dbReference>
<comment type="subunit">
    <text evidence="2">Homohexamer.</text>
</comment>
<accession>A0A222MXA5</accession>
<feature type="binding site" evidence="5">
    <location>
        <position position="206"/>
    </location>
    <ligand>
        <name>a divalent metal cation</name>
        <dbReference type="ChEBI" id="CHEBI:60240"/>
        <label>1</label>
    </ligand>
</feature>
<organism evidence="6 7">
    <name type="scientific">Campylobacter avium LMG 24591</name>
    <dbReference type="NCBI Taxonomy" id="522484"/>
    <lineage>
        <taxon>Bacteria</taxon>
        <taxon>Pseudomonadati</taxon>
        <taxon>Campylobacterota</taxon>
        <taxon>Epsilonproteobacteria</taxon>
        <taxon>Campylobacterales</taxon>
        <taxon>Campylobacteraceae</taxon>
        <taxon>Campylobacter</taxon>
    </lineage>
</organism>
<evidence type="ECO:0000256" key="3">
    <source>
        <dbReference type="ARBA" id="ARBA00022112"/>
    </source>
</evidence>
<gene>
    <name evidence="6" type="ORF">CAV_0519</name>
</gene>
<dbReference type="PANTHER" id="PTHR13799:SF14">
    <property type="entry name" value="GTP CYCLOHYDROLASE 1 TYPE 2 HOMOLOG"/>
    <property type="match status" value="1"/>
</dbReference>
<feature type="binding site" evidence="5">
    <location>
        <position position="63"/>
    </location>
    <ligand>
        <name>a divalent metal cation</name>
        <dbReference type="ChEBI" id="CHEBI:60240"/>
        <label>1</label>
    </ligand>
</feature>
<dbReference type="AlphaFoldDB" id="A0A222MXA5"/>
<keyword evidence="7" id="KW-1185">Reference proteome</keyword>
<reference evidence="6 7" key="1">
    <citation type="submission" date="2017-07" db="EMBL/GenBank/DDBJ databases">
        <title>Analysis of two Campylobacter avium genomes and identification of a novel hippuricase gene.</title>
        <authorList>
            <person name="Miller W.G."/>
            <person name="Chapman M.H."/>
            <person name="Yee E."/>
            <person name="Revez J."/>
            <person name="Bono J.L."/>
            <person name="Rossi M."/>
        </authorList>
    </citation>
    <scope>NUCLEOTIDE SEQUENCE [LARGE SCALE GENOMIC DNA]</scope>
    <source>
        <strain evidence="6 7">LMG 24591</strain>
    </source>
</reference>
<name>A0A222MXA5_9BACT</name>
<dbReference type="Proteomes" id="UP000201169">
    <property type="component" value="Chromosome"/>
</dbReference>
<evidence type="ECO:0000256" key="4">
    <source>
        <dbReference type="ARBA" id="ARBA00022723"/>
    </source>
</evidence>
<sequence length="240" mass="27218">MKIEKIYNFLDSISPFCEQEAWDNSGLLLGSLQDDVENVYLSLDIDEAVLEACSENSLLITHHPLIFKSLKNIANHKYPNAFIKTMIRKNIALISMHTNYDKSHLNAYFTEEILGFKHYTQDGFLIYVDLKDSFSNLLAYVKEKLGLPVLKYAFAKEELKKIAICTGSGGDLINDVKADCFLSGDFKYHQALEALSNGLNLIELGHFESESCFVNSLSNHLQNLPLKVIITNSKNPFKYH</sequence>
<dbReference type="SUPFAM" id="SSF102705">
    <property type="entry name" value="NIF3 (NGG1p interacting factor 3)-like"/>
    <property type="match status" value="1"/>
</dbReference>
<dbReference type="FunFam" id="3.40.1390.30:FF:000001">
    <property type="entry name" value="GTP cyclohydrolase 1 type 2"/>
    <property type="match status" value="1"/>
</dbReference>
<feature type="binding site" evidence="5">
    <location>
        <position position="62"/>
    </location>
    <ligand>
        <name>a divalent metal cation</name>
        <dbReference type="ChEBI" id="CHEBI:60240"/>
        <label>1</label>
    </ligand>
</feature>
<evidence type="ECO:0000313" key="6">
    <source>
        <dbReference type="EMBL" id="ASQ30186.1"/>
    </source>
</evidence>
<dbReference type="GO" id="GO:0005737">
    <property type="term" value="C:cytoplasm"/>
    <property type="evidence" value="ECO:0007669"/>
    <property type="project" value="TreeGrafter"/>
</dbReference>
<feature type="binding site" evidence="5">
    <location>
        <position position="210"/>
    </location>
    <ligand>
        <name>a divalent metal cation</name>
        <dbReference type="ChEBI" id="CHEBI:60240"/>
        <label>1</label>
    </ligand>
</feature>
<dbReference type="GO" id="GO:0046872">
    <property type="term" value="F:metal ion binding"/>
    <property type="evidence" value="ECO:0007669"/>
    <property type="project" value="UniProtKB-KW"/>
</dbReference>
<dbReference type="InterPro" id="IPR036069">
    <property type="entry name" value="DUF34/NIF3_sf"/>
</dbReference>
<dbReference type="RefSeq" id="WP_094324960.1">
    <property type="nucleotide sequence ID" value="NZ_CP022347.1"/>
</dbReference>
<keyword evidence="4 5" id="KW-0479">Metal-binding</keyword>
<comment type="similarity">
    <text evidence="1">Belongs to the GTP cyclohydrolase I type 2/NIF3 family.</text>
</comment>
<evidence type="ECO:0000256" key="1">
    <source>
        <dbReference type="ARBA" id="ARBA00006964"/>
    </source>
</evidence>
<evidence type="ECO:0000313" key="7">
    <source>
        <dbReference type="Proteomes" id="UP000201169"/>
    </source>
</evidence>
<protein>
    <recommendedName>
        <fullName evidence="3">GTP cyclohydrolase 1 type 2 homolog</fullName>
    </recommendedName>
</protein>
<dbReference type="KEGG" id="cavi:CAV_0519"/>
<dbReference type="NCBIfam" id="TIGR00486">
    <property type="entry name" value="YbgI_SA1388"/>
    <property type="match status" value="1"/>
</dbReference>
<proteinExistence type="inferred from homology"/>
<dbReference type="InterPro" id="IPR002678">
    <property type="entry name" value="DUF34/NIF3"/>
</dbReference>